<dbReference type="Gene3D" id="3.40.50.300">
    <property type="entry name" value="P-loop containing nucleotide triphosphate hydrolases"/>
    <property type="match status" value="1"/>
</dbReference>
<dbReference type="EMBL" id="ANHY01000006">
    <property type="protein sequence ID" value="EKV31519.1"/>
    <property type="molecule type" value="Genomic_DNA"/>
</dbReference>
<dbReference type="Proteomes" id="UP000009881">
    <property type="component" value="Unassembled WGS sequence"/>
</dbReference>
<gene>
    <name evidence="1" type="ORF">C882_3892</name>
</gene>
<sequence length="551" mass="60027">MTEQYTEIPEKPEDRGPVMIPPGMEVRGVLKAVYYRGEPLEDYPEFIKGVDPRALSNIELFFDRVFPPPVVSLLLVKYAMGGEGICLGFAFVVQPGEPNIDETIASFFSRFRLKFGDLELRTPNRIEGLWDPDLKFSLPGERVLGEIVITTEHMRQFTWVDAGWPALANWSFDALEEGRQAQAFADATVTTGDFAKWERFMRLSGGDPEVFAALCEGRKKNDQPVNFLVEGLIPRRYVTLLVGSRKTGKSTVATELAAVAGSGGGEWCGFTVPEEACKGLSLLLSGEDGHDILYERLEAMDPEQRADQLQTIPVDGRPIEDILADYENAPVSLLVVDPARKYLQGDEDSSDSVDRLFSTLESFAQRKGCAVVLVHHPKKGAPITSLAQVAEAARGSAVFLDRPRVTLGMVRSGAETVLGIPAPSGTPLHNLPARKMFQGQRRLVRCDETFKHRPIDQAAKRTGSAPEDAALEAVSRAAARLAAEGVKVTRTGQAGLYELRPGEIAGLSRAKVRAAIDYMLSDGRLVTGEDGGIVPAKCEGNGPSVLEAMLS</sequence>
<evidence type="ECO:0000313" key="1">
    <source>
        <dbReference type="EMBL" id="EKV31519.1"/>
    </source>
</evidence>
<dbReference type="AlphaFoldDB" id="K9H388"/>
<comment type="caution">
    <text evidence="1">The sequence shown here is derived from an EMBL/GenBank/DDBJ whole genome shotgun (WGS) entry which is preliminary data.</text>
</comment>
<dbReference type="OrthoDB" id="7595773at2"/>
<protein>
    <submittedName>
        <fullName evidence="1">Uncharacterized protein</fullName>
    </submittedName>
</protein>
<accession>K9H388</accession>
<organism evidence="1 2">
    <name type="scientific">Caenispirillum salinarum AK4</name>
    <dbReference type="NCBI Taxonomy" id="1238182"/>
    <lineage>
        <taxon>Bacteria</taxon>
        <taxon>Pseudomonadati</taxon>
        <taxon>Pseudomonadota</taxon>
        <taxon>Alphaproteobacteria</taxon>
        <taxon>Rhodospirillales</taxon>
        <taxon>Novispirillaceae</taxon>
        <taxon>Caenispirillum</taxon>
    </lineage>
</organism>
<dbReference type="SUPFAM" id="SSF52540">
    <property type="entry name" value="P-loop containing nucleoside triphosphate hydrolases"/>
    <property type="match status" value="1"/>
</dbReference>
<evidence type="ECO:0000313" key="2">
    <source>
        <dbReference type="Proteomes" id="UP000009881"/>
    </source>
</evidence>
<dbReference type="Pfam" id="PF13481">
    <property type="entry name" value="AAA_25"/>
    <property type="match status" value="1"/>
</dbReference>
<dbReference type="InterPro" id="IPR027417">
    <property type="entry name" value="P-loop_NTPase"/>
</dbReference>
<dbReference type="RefSeq" id="WP_009540000.1">
    <property type="nucleotide sequence ID" value="NZ_ANHY01000006.1"/>
</dbReference>
<keyword evidence="2" id="KW-1185">Reference proteome</keyword>
<reference evidence="1 2" key="1">
    <citation type="journal article" date="2013" name="Genome Announc.">
        <title>Draft Genome Sequence of an Alphaproteobacterium, Caenispirillum salinarum AK4(T), Isolated from a Solar Saltern.</title>
        <authorList>
            <person name="Khatri I."/>
            <person name="Singh A."/>
            <person name="Korpole S."/>
            <person name="Pinnaka A.K."/>
            <person name="Subramanian S."/>
        </authorList>
    </citation>
    <scope>NUCLEOTIDE SEQUENCE [LARGE SCALE GENOMIC DNA]</scope>
    <source>
        <strain evidence="1 2">AK4</strain>
    </source>
</reference>
<name>K9H388_9PROT</name>
<dbReference type="STRING" id="1238182.C882_3892"/>
<dbReference type="eggNOG" id="COG3598">
    <property type="taxonomic scope" value="Bacteria"/>
</dbReference>
<proteinExistence type="predicted"/>